<name>A0A6P8ZDJ4_THRPL</name>
<keyword evidence="1" id="KW-0472">Membrane</keyword>
<evidence type="ECO:0000313" key="2">
    <source>
        <dbReference type="Proteomes" id="UP000515158"/>
    </source>
</evidence>
<keyword evidence="2" id="KW-1185">Reference proteome</keyword>
<dbReference type="OrthoDB" id="8196353at2759"/>
<dbReference type="GeneID" id="117649202"/>
<dbReference type="AlphaFoldDB" id="A0A6P8ZDJ4"/>
<reference evidence="3" key="1">
    <citation type="submission" date="2025-08" db="UniProtKB">
        <authorList>
            <consortium name="RefSeq"/>
        </authorList>
    </citation>
    <scope>IDENTIFICATION</scope>
    <source>
        <tissue evidence="3">Total insect</tissue>
    </source>
</reference>
<dbReference type="RefSeq" id="XP_034247612.1">
    <property type="nucleotide sequence ID" value="XM_034391721.1"/>
</dbReference>
<dbReference type="InParanoid" id="A0A6P8ZDJ4"/>
<gene>
    <name evidence="3" type="primary">LOC117649202</name>
</gene>
<accession>A0A6P8ZDJ4</accession>
<dbReference type="Proteomes" id="UP000515158">
    <property type="component" value="Unplaced"/>
</dbReference>
<protein>
    <submittedName>
        <fullName evidence="3">Uncharacterized protein LOC117649202</fullName>
    </submittedName>
</protein>
<evidence type="ECO:0000256" key="1">
    <source>
        <dbReference type="SAM" id="Phobius"/>
    </source>
</evidence>
<feature type="transmembrane region" description="Helical" evidence="1">
    <location>
        <begin position="69"/>
        <end position="92"/>
    </location>
</feature>
<evidence type="ECO:0000313" key="3">
    <source>
        <dbReference type="RefSeq" id="XP_034247612.1"/>
    </source>
</evidence>
<keyword evidence="1" id="KW-1133">Transmembrane helix</keyword>
<sequence length="101" mass="10942">MASRRPPSVQDMTLQECRQFVANNCTAFLGADHGGLGAGPRRPDADEDLGAKVGAAEGRNLDEFQIVKAVVLGLVTCIILLCICKMVFQVFVRYATKADDR</sequence>
<organism evidence="3">
    <name type="scientific">Thrips palmi</name>
    <name type="common">Melon thrips</name>
    <dbReference type="NCBI Taxonomy" id="161013"/>
    <lineage>
        <taxon>Eukaryota</taxon>
        <taxon>Metazoa</taxon>
        <taxon>Ecdysozoa</taxon>
        <taxon>Arthropoda</taxon>
        <taxon>Hexapoda</taxon>
        <taxon>Insecta</taxon>
        <taxon>Pterygota</taxon>
        <taxon>Neoptera</taxon>
        <taxon>Paraneoptera</taxon>
        <taxon>Thysanoptera</taxon>
        <taxon>Terebrantia</taxon>
        <taxon>Thripoidea</taxon>
        <taxon>Thripidae</taxon>
        <taxon>Thrips</taxon>
    </lineage>
</organism>
<dbReference type="KEGG" id="tpal:117649202"/>
<keyword evidence="1" id="KW-0812">Transmembrane</keyword>
<proteinExistence type="predicted"/>